<accession>A0AAV7MDX0</accession>
<evidence type="ECO:0000313" key="2">
    <source>
        <dbReference type="EMBL" id="KAJ1100113.1"/>
    </source>
</evidence>
<dbReference type="AlphaFoldDB" id="A0AAV7MDX0"/>
<comment type="caution">
    <text evidence="2">The sequence shown here is derived from an EMBL/GenBank/DDBJ whole genome shotgun (WGS) entry which is preliminary data.</text>
</comment>
<proteinExistence type="predicted"/>
<evidence type="ECO:0000256" key="1">
    <source>
        <dbReference type="SAM" id="MobiDB-lite"/>
    </source>
</evidence>
<organism evidence="2 3">
    <name type="scientific">Pleurodeles waltl</name>
    <name type="common">Iberian ribbed newt</name>
    <dbReference type="NCBI Taxonomy" id="8319"/>
    <lineage>
        <taxon>Eukaryota</taxon>
        <taxon>Metazoa</taxon>
        <taxon>Chordata</taxon>
        <taxon>Craniata</taxon>
        <taxon>Vertebrata</taxon>
        <taxon>Euteleostomi</taxon>
        <taxon>Amphibia</taxon>
        <taxon>Batrachia</taxon>
        <taxon>Caudata</taxon>
        <taxon>Salamandroidea</taxon>
        <taxon>Salamandridae</taxon>
        <taxon>Pleurodelinae</taxon>
        <taxon>Pleurodeles</taxon>
    </lineage>
</organism>
<dbReference type="Proteomes" id="UP001066276">
    <property type="component" value="Chromosome 10"/>
</dbReference>
<protein>
    <submittedName>
        <fullName evidence="2">Uncharacterized protein</fullName>
    </submittedName>
</protein>
<feature type="region of interest" description="Disordered" evidence="1">
    <location>
        <begin position="38"/>
        <end position="60"/>
    </location>
</feature>
<reference evidence="2" key="1">
    <citation type="journal article" date="2022" name="bioRxiv">
        <title>Sequencing and chromosome-scale assembly of the giantPleurodeles waltlgenome.</title>
        <authorList>
            <person name="Brown T."/>
            <person name="Elewa A."/>
            <person name="Iarovenko S."/>
            <person name="Subramanian E."/>
            <person name="Araus A.J."/>
            <person name="Petzold A."/>
            <person name="Susuki M."/>
            <person name="Suzuki K.-i.T."/>
            <person name="Hayashi T."/>
            <person name="Toyoda A."/>
            <person name="Oliveira C."/>
            <person name="Osipova E."/>
            <person name="Leigh N.D."/>
            <person name="Simon A."/>
            <person name="Yun M.H."/>
        </authorList>
    </citation>
    <scope>NUCLEOTIDE SEQUENCE</scope>
    <source>
        <strain evidence="2">20211129_DDA</strain>
        <tissue evidence="2">Liver</tissue>
    </source>
</reference>
<name>A0AAV7MDX0_PLEWA</name>
<gene>
    <name evidence="2" type="ORF">NDU88_005202</name>
</gene>
<evidence type="ECO:0000313" key="3">
    <source>
        <dbReference type="Proteomes" id="UP001066276"/>
    </source>
</evidence>
<sequence length="151" mass="15847">MDLRCCALKGVGPRPHLAPGAACSPIRDRGLNLAASSRFPVHAGPPESAGGRHRGRGRARVVPPAPAAHRLRLEMGSRPVRRVLALPADRVVGSRQPRAALVPQESAPGPRPHPCSLARPRWSSHTTLGVRPPAPARTGSGLKSAPPELNS</sequence>
<feature type="region of interest" description="Disordered" evidence="1">
    <location>
        <begin position="90"/>
        <end position="151"/>
    </location>
</feature>
<keyword evidence="3" id="KW-1185">Reference proteome</keyword>
<dbReference type="EMBL" id="JANPWB010000014">
    <property type="protein sequence ID" value="KAJ1100113.1"/>
    <property type="molecule type" value="Genomic_DNA"/>
</dbReference>